<dbReference type="GO" id="GO:0007234">
    <property type="term" value="P:osmosensory signaling via phosphorelay pathway"/>
    <property type="evidence" value="ECO:0007669"/>
    <property type="project" value="TreeGrafter"/>
</dbReference>
<dbReference type="InterPro" id="IPR036890">
    <property type="entry name" value="HATPase_C_sf"/>
</dbReference>
<keyword evidence="4" id="KW-0808">Transferase</keyword>
<dbReference type="PROSITE" id="PS50109">
    <property type="entry name" value="HIS_KIN"/>
    <property type="match status" value="1"/>
</dbReference>
<dbReference type="GO" id="GO:0004673">
    <property type="term" value="F:protein histidine kinase activity"/>
    <property type="evidence" value="ECO:0007669"/>
    <property type="project" value="UniProtKB-EC"/>
</dbReference>
<evidence type="ECO:0000256" key="4">
    <source>
        <dbReference type="ARBA" id="ARBA00022679"/>
    </source>
</evidence>
<evidence type="ECO:0000256" key="1">
    <source>
        <dbReference type="ARBA" id="ARBA00000085"/>
    </source>
</evidence>
<dbReference type="PRINTS" id="PR00344">
    <property type="entry name" value="BCTRLSENSOR"/>
</dbReference>
<comment type="catalytic activity">
    <reaction evidence="1">
        <text>ATP + protein L-histidine = ADP + protein N-phospho-L-histidine.</text>
        <dbReference type="EC" id="2.7.13.3"/>
    </reaction>
</comment>
<dbReference type="Gene3D" id="3.30.565.10">
    <property type="entry name" value="Histidine kinase-like ATPase, C-terminal domain"/>
    <property type="match status" value="1"/>
</dbReference>
<dbReference type="FunFam" id="3.30.565.10:FF:000006">
    <property type="entry name" value="Sensor histidine kinase WalK"/>
    <property type="match status" value="1"/>
</dbReference>
<evidence type="ECO:0000256" key="2">
    <source>
        <dbReference type="ARBA" id="ARBA00012438"/>
    </source>
</evidence>
<protein>
    <recommendedName>
        <fullName evidence="2">histidine kinase</fullName>
        <ecNumber evidence="2">2.7.13.3</ecNumber>
    </recommendedName>
</protein>
<keyword evidence="3" id="KW-0597">Phosphoprotein</keyword>
<keyword evidence="5 8" id="KW-0418">Kinase</keyword>
<reference evidence="8" key="1">
    <citation type="submission" date="2006-10" db="EMBL/GenBank/DDBJ databases">
        <title>Complete sequence of Solibacter usitatus Ellin6076.</title>
        <authorList>
            <consortium name="US DOE Joint Genome Institute"/>
            <person name="Copeland A."/>
            <person name="Lucas S."/>
            <person name="Lapidus A."/>
            <person name="Barry K."/>
            <person name="Detter J.C."/>
            <person name="Glavina del Rio T."/>
            <person name="Hammon N."/>
            <person name="Israni S."/>
            <person name="Dalin E."/>
            <person name="Tice H."/>
            <person name="Pitluck S."/>
            <person name="Thompson L.S."/>
            <person name="Brettin T."/>
            <person name="Bruce D."/>
            <person name="Han C."/>
            <person name="Tapia R."/>
            <person name="Gilna P."/>
            <person name="Schmutz J."/>
            <person name="Larimer F."/>
            <person name="Land M."/>
            <person name="Hauser L."/>
            <person name="Kyrpides N."/>
            <person name="Mikhailova N."/>
            <person name="Janssen P.H."/>
            <person name="Kuske C.R."/>
            <person name="Richardson P."/>
        </authorList>
    </citation>
    <scope>NUCLEOTIDE SEQUENCE</scope>
    <source>
        <strain evidence="8">Ellin6076</strain>
    </source>
</reference>
<sequence length="255" mass="27464">MSASDPKAAQSAIGARTASPNDDCSIHLTPDALHDLVGPANQLRSMADLILRKHREKLGDDADVLFGFMQAASDRLQLLISGLRDHTRIIGNSQPHRNFDVNDVLEGALATLNQTLQQNQAVVTHDPLPEIWGDPTQICYAFVSLIDNAIKFRANSPPKIHIGVSASGPSWLFSVCDNGIGIDPKYADRIFDVFKRVHNDSYPGAGMGLPIARRIIERHGGRIWVDSALGKGACFFFTLPNLAGGEVPIAAPAGA</sequence>
<dbReference type="EC" id="2.7.13.3" evidence="2"/>
<dbReference type="SMART" id="SM00387">
    <property type="entry name" value="HATPase_c"/>
    <property type="match status" value="1"/>
</dbReference>
<dbReference type="SUPFAM" id="SSF55874">
    <property type="entry name" value="ATPase domain of HSP90 chaperone/DNA topoisomerase II/histidine kinase"/>
    <property type="match status" value="1"/>
</dbReference>
<name>Q026N6_SOLUE</name>
<dbReference type="PANTHER" id="PTHR42878:SF15">
    <property type="entry name" value="BACTERIOPHYTOCHROME"/>
    <property type="match status" value="1"/>
</dbReference>
<evidence type="ECO:0000256" key="6">
    <source>
        <dbReference type="SAM" id="MobiDB-lite"/>
    </source>
</evidence>
<dbReference type="InterPro" id="IPR005467">
    <property type="entry name" value="His_kinase_dom"/>
</dbReference>
<accession>Q026N6</accession>
<dbReference type="HOGENOM" id="CLU_000445_89_1_0"/>
<dbReference type="PANTHER" id="PTHR42878">
    <property type="entry name" value="TWO-COMPONENT HISTIDINE KINASE"/>
    <property type="match status" value="1"/>
</dbReference>
<feature type="region of interest" description="Disordered" evidence="6">
    <location>
        <begin position="1"/>
        <end position="21"/>
    </location>
</feature>
<dbReference type="eggNOG" id="COG4251">
    <property type="taxonomic scope" value="Bacteria"/>
</dbReference>
<dbReference type="InterPro" id="IPR004358">
    <property type="entry name" value="Sig_transdc_His_kin-like_C"/>
</dbReference>
<evidence type="ECO:0000256" key="3">
    <source>
        <dbReference type="ARBA" id="ARBA00022553"/>
    </source>
</evidence>
<dbReference type="EMBL" id="CP000473">
    <property type="protein sequence ID" value="ABJ83033.1"/>
    <property type="molecule type" value="Genomic_DNA"/>
</dbReference>
<dbReference type="GO" id="GO:0030295">
    <property type="term" value="F:protein kinase activator activity"/>
    <property type="evidence" value="ECO:0007669"/>
    <property type="project" value="TreeGrafter"/>
</dbReference>
<evidence type="ECO:0000259" key="7">
    <source>
        <dbReference type="PROSITE" id="PS50109"/>
    </source>
</evidence>
<dbReference type="OrthoDB" id="9813394at2"/>
<feature type="domain" description="Histidine kinase" evidence="7">
    <location>
        <begin position="31"/>
        <end position="243"/>
    </location>
</feature>
<proteinExistence type="predicted"/>
<dbReference type="KEGG" id="sus:Acid_2043"/>
<evidence type="ECO:0000313" key="8">
    <source>
        <dbReference type="EMBL" id="ABJ83033.1"/>
    </source>
</evidence>
<dbReference type="InterPro" id="IPR050351">
    <property type="entry name" value="BphY/WalK/GraS-like"/>
</dbReference>
<evidence type="ECO:0000256" key="5">
    <source>
        <dbReference type="ARBA" id="ARBA00022777"/>
    </source>
</evidence>
<dbReference type="AlphaFoldDB" id="Q026N6"/>
<dbReference type="STRING" id="234267.Acid_2043"/>
<organism evidence="8">
    <name type="scientific">Solibacter usitatus (strain Ellin6076)</name>
    <dbReference type="NCBI Taxonomy" id="234267"/>
    <lineage>
        <taxon>Bacteria</taxon>
        <taxon>Pseudomonadati</taxon>
        <taxon>Acidobacteriota</taxon>
        <taxon>Terriglobia</taxon>
        <taxon>Bryobacterales</taxon>
        <taxon>Solibacteraceae</taxon>
        <taxon>Candidatus Solibacter</taxon>
    </lineage>
</organism>
<dbReference type="GO" id="GO:0000156">
    <property type="term" value="F:phosphorelay response regulator activity"/>
    <property type="evidence" value="ECO:0007669"/>
    <property type="project" value="TreeGrafter"/>
</dbReference>
<dbReference type="InParanoid" id="Q026N6"/>
<dbReference type="Pfam" id="PF02518">
    <property type="entry name" value="HATPase_c"/>
    <property type="match status" value="1"/>
</dbReference>
<dbReference type="InterPro" id="IPR003594">
    <property type="entry name" value="HATPase_dom"/>
</dbReference>
<gene>
    <name evidence="8" type="ordered locus">Acid_2043</name>
</gene>